<accession>A0ABU7KKA3</accession>
<sequence length="454" mass="48433">MPSDEPASPDSLRLPARPVSLPPPEDLALAALASPPLRDALGLARWCGPATPVCPRGLPGTADVRDAVRECGLWPRGLEDHPRRRRRWLEGLGPAPDVEEFVRPWRTAVRLGLVELGAGNAHPARRLEEHARSPDRILAWWSQVFEDGVGQDQDPLSPAGADALLPRALRLLYEAPDGARTPLEALTGAGRPDPGAVREGPDPAADRLLRSLWRLTGTGAVVVGRHGSGAGDGSRPFWARLTGLGRFGVRRILLAVGVSAPLAEDLAGAGELLDALGALTPEGRLCSFDAWLEQRTPALALREIAEAVRGPGRAQRRWTGAKVLDTTSSELVPDLWSLLGSGEPTAVGLAASVLLSSGMLARHEVDRIMDRHGALVVIDMLAAALDPDEANLRAFLTAECTEGIEELILDDVDRLRADRHPDTVPVLEAIGRQHPDPGVAATARRAVERLASPS</sequence>
<gene>
    <name evidence="2" type="ORF">Q8A49_04380</name>
</gene>
<dbReference type="Proteomes" id="UP001348641">
    <property type="component" value="Unassembled WGS sequence"/>
</dbReference>
<organism evidence="2 3">
    <name type="scientific">Nocardiopsis tropica</name>
    <dbReference type="NCBI Taxonomy" id="109330"/>
    <lineage>
        <taxon>Bacteria</taxon>
        <taxon>Bacillati</taxon>
        <taxon>Actinomycetota</taxon>
        <taxon>Actinomycetes</taxon>
        <taxon>Streptosporangiales</taxon>
        <taxon>Nocardiopsidaceae</taxon>
        <taxon>Nocardiopsis</taxon>
    </lineage>
</organism>
<evidence type="ECO:0000313" key="3">
    <source>
        <dbReference type="Proteomes" id="UP001348641"/>
    </source>
</evidence>
<dbReference type="EMBL" id="JAUUCC010000007">
    <property type="protein sequence ID" value="MEE2049725.1"/>
    <property type="molecule type" value="Genomic_DNA"/>
</dbReference>
<proteinExistence type="predicted"/>
<name>A0ABU7KKA3_9ACTN</name>
<comment type="caution">
    <text evidence="2">The sequence shown here is derived from an EMBL/GenBank/DDBJ whole genome shotgun (WGS) entry which is preliminary data.</text>
</comment>
<feature type="region of interest" description="Disordered" evidence="1">
    <location>
        <begin position="1"/>
        <end position="20"/>
    </location>
</feature>
<dbReference type="RefSeq" id="WP_330156988.1">
    <property type="nucleotide sequence ID" value="NZ_BAAAJA010000006.1"/>
</dbReference>
<protein>
    <recommendedName>
        <fullName evidence="4">HEAT repeat domain-containing protein</fullName>
    </recommendedName>
</protein>
<evidence type="ECO:0008006" key="4">
    <source>
        <dbReference type="Google" id="ProtNLM"/>
    </source>
</evidence>
<reference evidence="2 3" key="1">
    <citation type="submission" date="2023-07" db="EMBL/GenBank/DDBJ databases">
        <authorList>
            <person name="Girao M."/>
            <person name="Carvalho M.F."/>
        </authorList>
    </citation>
    <scope>NUCLEOTIDE SEQUENCE [LARGE SCALE GENOMIC DNA]</scope>
    <source>
        <strain evidence="2 3">66/93</strain>
    </source>
</reference>
<evidence type="ECO:0000313" key="2">
    <source>
        <dbReference type="EMBL" id="MEE2049725.1"/>
    </source>
</evidence>
<evidence type="ECO:0000256" key="1">
    <source>
        <dbReference type="SAM" id="MobiDB-lite"/>
    </source>
</evidence>